<proteinExistence type="predicted"/>
<reference evidence="2" key="1">
    <citation type="submission" date="2024-06" db="EMBL/GenBank/DDBJ databases">
        <title>Brevibacterium koreense sp. nov., isolated from jogae-jeotgal, a Korean fermented seafood.</title>
        <authorList>
            <person name="Whon T.W."/>
            <person name="Nam S."/>
            <person name="Kim Y."/>
        </authorList>
    </citation>
    <scope>NUCLEOTIDE SEQUENCE</scope>
    <source>
        <strain evidence="2">CBA3109</strain>
    </source>
</reference>
<dbReference type="AlphaFoldDB" id="A0AAU7UHY5"/>
<name>A0AAU7UHY5_9MICO</name>
<dbReference type="KEGG" id="bkr:AAFP32_12705"/>
<gene>
    <name evidence="2" type="ORF">AAFP32_12705</name>
</gene>
<feature type="transmembrane region" description="Helical" evidence="1">
    <location>
        <begin position="52"/>
        <end position="69"/>
    </location>
</feature>
<keyword evidence="1" id="KW-0472">Membrane</keyword>
<keyword evidence="1" id="KW-1133">Transmembrane helix</keyword>
<organism evidence="2">
    <name type="scientific">Brevibacterium koreense</name>
    <dbReference type="NCBI Taxonomy" id="3140787"/>
    <lineage>
        <taxon>Bacteria</taxon>
        <taxon>Bacillati</taxon>
        <taxon>Actinomycetota</taxon>
        <taxon>Actinomycetes</taxon>
        <taxon>Micrococcales</taxon>
        <taxon>Brevibacteriaceae</taxon>
        <taxon>Brevibacterium</taxon>
    </lineage>
</organism>
<dbReference type="EMBL" id="CP158281">
    <property type="protein sequence ID" value="XBV88412.1"/>
    <property type="molecule type" value="Genomic_DNA"/>
</dbReference>
<protein>
    <submittedName>
        <fullName evidence="2">Uncharacterized protein</fullName>
    </submittedName>
</protein>
<feature type="transmembrane region" description="Helical" evidence="1">
    <location>
        <begin position="20"/>
        <end position="40"/>
    </location>
</feature>
<accession>A0AAU7UHY5</accession>
<dbReference type="RefSeq" id="WP_350269436.1">
    <property type="nucleotide sequence ID" value="NZ_CP158281.1"/>
</dbReference>
<evidence type="ECO:0000313" key="2">
    <source>
        <dbReference type="EMBL" id="XBV88412.1"/>
    </source>
</evidence>
<evidence type="ECO:0000256" key="1">
    <source>
        <dbReference type="SAM" id="Phobius"/>
    </source>
</evidence>
<keyword evidence="1" id="KW-0812">Transmembrane</keyword>
<sequence length="76" mass="8384">MPGAFQRFFTEKPESKLDYLLVWISISVVPFVVIPIVGAVKGDVGQTMVDNWAMFIVVPMAAAAVLFGAERAQKKR</sequence>